<dbReference type="PANTHER" id="PTHR34069:SF2">
    <property type="entry name" value="BETA-KETOACYL-[ACYL-CARRIER-PROTEIN] SYNTHASE III"/>
    <property type="match status" value="1"/>
</dbReference>
<evidence type="ECO:0000256" key="1">
    <source>
        <dbReference type="ARBA" id="ARBA00022679"/>
    </source>
</evidence>
<evidence type="ECO:0000259" key="4">
    <source>
        <dbReference type="Pfam" id="PF08545"/>
    </source>
</evidence>
<dbReference type="Proteomes" id="UP000239814">
    <property type="component" value="Chromosome"/>
</dbReference>
<evidence type="ECO:0000313" key="5">
    <source>
        <dbReference type="EMBL" id="AVM01627.1"/>
    </source>
</evidence>
<evidence type="ECO:0000259" key="3">
    <source>
        <dbReference type="Pfam" id="PF08541"/>
    </source>
</evidence>
<dbReference type="PANTHER" id="PTHR34069">
    <property type="entry name" value="3-OXOACYL-[ACYL-CARRIER-PROTEIN] SYNTHASE 3"/>
    <property type="match status" value="1"/>
</dbReference>
<dbReference type="EMBL" id="CP027433">
    <property type="protein sequence ID" value="AVM01627.1"/>
    <property type="molecule type" value="Genomic_DNA"/>
</dbReference>
<dbReference type="GO" id="GO:0004315">
    <property type="term" value="F:3-oxoacyl-[acyl-carrier-protein] synthase activity"/>
    <property type="evidence" value="ECO:0007669"/>
    <property type="project" value="InterPro"/>
</dbReference>
<dbReference type="Pfam" id="PF08545">
    <property type="entry name" value="ACP_syn_III"/>
    <property type="match status" value="1"/>
</dbReference>
<dbReference type="RefSeq" id="WP_105943331.1">
    <property type="nucleotide sequence ID" value="NZ_CP027433.1"/>
</dbReference>
<dbReference type="OrthoDB" id="9788274at2"/>
<accession>A0A2S0KIX1</accession>
<reference evidence="5 6" key="1">
    <citation type="submission" date="2018-03" db="EMBL/GenBank/DDBJ databases">
        <title>Characteristics and genome of n-alkane degrading marine bacteria Gordonia iterans isolated from crude oil contaminated in Tae-an, South Korea.</title>
        <authorList>
            <person name="Lee S.-S."/>
            <person name="Kim H."/>
        </authorList>
    </citation>
    <scope>NUCLEOTIDE SEQUENCE [LARGE SCALE GENOMIC DNA]</scope>
    <source>
        <strain evidence="5 6">Co17</strain>
    </source>
</reference>
<feature type="domain" description="Beta-ketoacyl-[acyl-carrier-protein] synthase III C-terminal" evidence="3">
    <location>
        <begin position="259"/>
        <end position="338"/>
    </location>
</feature>
<dbReference type="Pfam" id="PF08541">
    <property type="entry name" value="ACP_syn_III_C"/>
    <property type="match status" value="1"/>
</dbReference>
<dbReference type="InterPro" id="IPR013747">
    <property type="entry name" value="ACP_syn_III_C"/>
</dbReference>
<dbReference type="GO" id="GO:0006633">
    <property type="term" value="P:fatty acid biosynthetic process"/>
    <property type="evidence" value="ECO:0007669"/>
    <property type="project" value="InterPro"/>
</dbReference>
<keyword evidence="6" id="KW-1185">Reference proteome</keyword>
<dbReference type="KEGG" id="git:C6V83_16565"/>
<evidence type="ECO:0000256" key="2">
    <source>
        <dbReference type="ARBA" id="ARBA00023315"/>
    </source>
</evidence>
<gene>
    <name evidence="5" type="ORF">C6V83_16565</name>
</gene>
<sequence length="349" mass="37438">MSHSRFESVGAYLPAESVATRQLISALTAPPSFDFEAVTGVVERRVRSTAPDDFEDSYALAVKAARDCLSRSRYDAGDLDAIVSVSITRSRGGDVIYFEPSFASMLAKELGATRAIHFDVSNACAGMMTGTYLMDSMIRSGAIERAMVVSGEAITPISDTAVRELGTGYDPQFASLSVGDSASAVILDRSDDDADRIHYVDLFTAAEYADACLGMPSDRSQGIALYTDNRRMHNEARFTLWTDGLADCLAARGRSFVDEEFDYVIHHQFGAGAVIAMNKLGEREFGVPMPPPLNVIEKYGNTSTTSHFVVLAEHLRSGAIPAGAKLLMVPAASGIVTGYLSATISNLEA</sequence>
<name>A0A2S0KIX1_9ACTN</name>
<dbReference type="SUPFAM" id="SSF53901">
    <property type="entry name" value="Thiolase-like"/>
    <property type="match status" value="1"/>
</dbReference>
<feature type="domain" description="Beta-ketoacyl-[acyl-carrier-protein] synthase III N-terminal" evidence="4">
    <location>
        <begin position="118"/>
        <end position="202"/>
    </location>
</feature>
<dbReference type="InterPro" id="IPR013751">
    <property type="entry name" value="ACP_syn_III_N"/>
</dbReference>
<proteinExistence type="predicted"/>
<keyword evidence="2" id="KW-0012">Acyltransferase</keyword>
<keyword evidence="1" id="KW-0808">Transferase</keyword>
<dbReference type="AlphaFoldDB" id="A0A2S0KIX1"/>
<dbReference type="GO" id="GO:0044550">
    <property type="term" value="P:secondary metabolite biosynthetic process"/>
    <property type="evidence" value="ECO:0007669"/>
    <property type="project" value="TreeGrafter"/>
</dbReference>
<protein>
    <submittedName>
        <fullName evidence="5">3-oxoacyl-ACP synthase</fullName>
    </submittedName>
</protein>
<dbReference type="Gene3D" id="3.40.47.10">
    <property type="match status" value="2"/>
</dbReference>
<evidence type="ECO:0000313" key="6">
    <source>
        <dbReference type="Proteomes" id="UP000239814"/>
    </source>
</evidence>
<dbReference type="InterPro" id="IPR016039">
    <property type="entry name" value="Thiolase-like"/>
</dbReference>
<organism evidence="5 6">
    <name type="scientific">Gordonia iterans</name>
    <dbReference type="NCBI Taxonomy" id="1004901"/>
    <lineage>
        <taxon>Bacteria</taxon>
        <taxon>Bacillati</taxon>
        <taxon>Actinomycetota</taxon>
        <taxon>Actinomycetes</taxon>
        <taxon>Mycobacteriales</taxon>
        <taxon>Gordoniaceae</taxon>
        <taxon>Gordonia</taxon>
    </lineage>
</organism>